<evidence type="ECO:0000313" key="4">
    <source>
        <dbReference type="Proteomes" id="UP000823821"/>
    </source>
</evidence>
<proteinExistence type="predicted"/>
<dbReference type="Gene3D" id="2.70.70.10">
    <property type="entry name" value="Glucose Permease (Domain IIA)"/>
    <property type="match status" value="1"/>
</dbReference>
<dbReference type="PANTHER" id="PTHR21666:SF289">
    <property type="entry name" value="L-ALA--D-GLU ENDOPEPTIDASE"/>
    <property type="match status" value="1"/>
</dbReference>
<dbReference type="EMBL" id="DWZD01000032">
    <property type="protein sequence ID" value="HJA78871.1"/>
    <property type="molecule type" value="Genomic_DNA"/>
</dbReference>
<name>A0A9D2KRY1_9BACT</name>
<reference evidence="3" key="2">
    <citation type="submission" date="2021-04" db="EMBL/GenBank/DDBJ databases">
        <authorList>
            <person name="Gilroy R."/>
        </authorList>
    </citation>
    <scope>NUCLEOTIDE SEQUENCE</scope>
    <source>
        <strain evidence="3">5032</strain>
    </source>
</reference>
<keyword evidence="1" id="KW-0732">Signal</keyword>
<dbReference type="InterPro" id="IPR050570">
    <property type="entry name" value="Cell_wall_metabolism_enzyme"/>
</dbReference>
<dbReference type="Proteomes" id="UP000823821">
    <property type="component" value="Unassembled WGS sequence"/>
</dbReference>
<evidence type="ECO:0000313" key="3">
    <source>
        <dbReference type="EMBL" id="HJA78871.1"/>
    </source>
</evidence>
<sequence length="439" mass="48000">MRKKGFFSSVLMLLVIGALGAAAYVFFKDLDGPVITVSPETDRISPASTLTITMTDPAGIRSLSVGIRKNNVVNTIFSKHFDEYLTERSVEVPFKDAGLREGAFELEIRATDASLAGFGQGNTRTELRSMRLDTQPPRISVKTLPPYVRRGGSTVIKYSIDEDVVASGVLVSGYFVPGYRQKDGSYICYFPFPYTMTAVQYKNAVEITATDLAGNTTRNRLTVMALERKFKSDSIAVSDEFLMNVQNKLGHLAPQAASPLECYLTINNNVRAANVEALRELSRDTVAGQLWSGTFARLPRSAPRAGFADHRFFSYQGKQVGESYHLGFDLASVRNADIPAANNGRVIFVGDMGIYGNLIVIDHGLGLMSLYSHCSEISVSKGTVVNKGDIIGKTGSTGLAFGDHLHFGILVGGVEVTPLEWLDAKWIRDNITDRLKNTQ</sequence>
<dbReference type="GO" id="GO:0004222">
    <property type="term" value="F:metalloendopeptidase activity"/>
    <property type="evidence" value="ECO:0007669"/>
    <property type="project" value="TreeGrafter"/>
</dbReference>
<comment type="caution">
    <text evidence="3">The sequence shown here is derived from an EMBL/GenBank/DDBJ whole genome shotgun (WGS) entry which is preliminary data.</text>
</comment>
<reference evidence="3" key="1">
    <citation type="journal article" date="2021" name="PeerJ">
        <title>Extensive microbial diversity within the chicken gut microbiome revealed by metagenomics and culture.</title>
        <authorList>
            <person name="Gilroy R."/>
            <person name="Ravi A."/>
            <person name="Getino M."/>
            <person name="Pursley I."/>
            <person name="Horton D.L."/>
            <person name="Alikhan N.F."/>
            <person name="Baker D."/>
            <person name="Gharbi K."/>
            <person name="Hall N."/>
            <person name="Watson M."/>
            <person name="Adriaenssens E.M."/>
            <person name="Foster-Nyarko E."/>
            <person name="Jarju S."/>
            <person name="Secka A."/>
            <person name="Antonio M."/>
            <person name="Oren A."/>
            <person name="Chaudhuri R.R."/>
            <person name="La Ragione R."/>
            <person name="Hildebrand F."/>
            <person name="Pallen M.J."/>
        </authorList>
    </citation>
    <scope>NUCLEOTIDE SEQUENCE</scope>
    <source>
        <strain evidence="3">5032</strain>
    </source>
</reference>
<protein>
    <submittedName>
        <fullName evidence="3">M23 family metallopeptidase</fullName>
    </submittedName>
</protein>
<dbReference type="Pfam" id="PF01551">
    <property type="entry name" value="Peptidase_M23"/>
    <property type="match status" value="1"/>
</dbReference>
<dbReference type="PANTHER" id="PTHR21666">
    <property type="entry name" value="PEPTIDASE-RELATED"/>
    <property type="match status" value="1"/>
</dbReference>
<evidence type="ECO:0000256" key="1">
    <source>
        <dbReference type="ARBA" id="ARBA00022729"/>
    </source>
</evidence>
<organism evidence="3 4">
    <name type="scientific">Candidatus Desulfovibrio intestinavium</name>
    <dbReference type="NCBI Taxonomy" id="2838534"/>
    <lineage>
        <taxon>Bacteria</taxon>
        <taxon>Pseudomonadati</taxon>
        <taxon>Thermodesulfobacteriota</taxon>
        <taxon>Desulfovibrionia</taxon>
        <taxon>Desulfovibrionales</taxon>
        <taxon>Desulfovibrionaceae</taxon>
        <taxon>Desulfovibrio</taxon>
    </lineage>
</organism>
<evidence type="ECO:0000259" key="2">
    <source>
        <dbReference type="Pfam" id="PF01551"/>
    </source>
</evidence>
<dbReference type="AlphaFoldDB" id="A0A9D2KRY1"/>
<dbReference type="SUPFAM" id="SSF51261">
    <property type="entry name" value="Duplicated hybrid motif"/>
    <property type="match status" value="1"/>
</dbReference>
<dbReference type="CDD" id="cd12797">
    <property type="entry name" value="M23_peptidase"/>
    <property type="match status" value="1"/>
</dbReference>
<accession>A0A9D2KRY1</accession>
<dbReference type="InterPro" id="IPR011055">
    <property type="entry name" value="Dup_hybrid_motif"/>
</dbReference>
<dbReference type="InterPro" id="IPR016047">
    <property type="entry name" value="M23ase_b-sheet_dom"/>
</dbReference>
<feature type="domain" description="M23ase beta-sheet core" evidence="2">
    <location>
        <begin position="324"/>
        <end position="418"/>
    </location>
</feature>
<gene>
    <name evidence="3" type="ORF">H9784_04780</name>
</gene>